<evidence type="ECO:0000259" key="7">
    <source>
        <dbReference type="SMART" id="SM00079"/>
    </source>
</evidence>
<protein>
    <submittedName>
        <fullName evidence="8">Polar amino acid transport system substrate-binding protein</fullName>
    </submittedName>
</protein>
<dbReference type="Pfam" id="PF00497">
    <property type="entry name" value="SBP_bac_3"/>
    <property type="match status" value="1"/>
</dbReference>
<proteinExistence type="inferred from homology"/>
<dbReference type="PANTHER" id="PTHR35936:SF17">
    <property type="entry name" value="ARGININE-BINDING EXTRACELLULAR PROTEIN ARTP"/>
    <property type="match status" value="1"/>
</dbReference>
<dbReference type="PROSITE" id="PS01039">
    <property type="entry name" value="SBP_BACTERIAL_3"/>
    <property type="match status" value="1"/>
</dbReference>
<sequence>MKKGKSIFALAITSLFAASVLAGCGAGGQAPTAPAQGGQQSAAPADSSAGKTKLVMATSADFKPFEFHDLSSGKDEITGFDIEIAKYIADKLGVELEVQDMNFDGLIPALQANRADMVMAGLTATEERKKNVDFSDIYYESKNVILSKKDSNLTKVEDLAGKKVTVQTGSIQEGDVKKLQEKMPDLQIVSLNKVPEMIQEVKTGRVDAAVIENTVAKGFVEQNPELGYSLIEEGTMQTAIAFPKGSPYVEKVNEILKEMKDNGEMEKLASKWFQ</sequence>
<evidence type="ECO:0000256" key="1">
    <source>
        <dbReference type="ARBA" id="ARBA00004196"/>
    </source>
</evidence>
<dbReference type="InterPro" id="IPR001638">
    <property type="entry name" value="Solute-binding_3/MltF_N"/>
</dbReference>
<feature type="signal peptide" evidence="5">
    <location>
        <begin position="1"/>
        <end position="22"/>
    </location>
</feature>
<dbReference type="AlphaFoldDB" id="A0A938Y0N2"/>
<evidence type="ECO:0000313" key="8">
    <source>
        <dbReference type="EMBL" id="MBM7589407.1"/>
    </source>
</evidence>
<gene>
    <name evidence="8" type="ORF">JOD01_001005</name>
</gene>
<dbReference type="Gene3D" id="3.40.190.10">
    <property type="entry name" value="Periplasmic binding protein-like II"/>
    <property type="match status" value="2"/>
</dbReference>
<organism evidence="8 9">
    <name type="scientific">Brevibacillus fulvus</name>
    <dbReference type="NCBI Taxonomy" id="1125967"/>
    <lineage>
        <taxon>Bacteria</taxon>
        <taxon>Bacillati</taxon>
        <taxon>Bacillota</taxon>
        <taxon>Bacilli</taxon>
        <taxon>Bacillales</taxon>
        <taxon>Paenibacillaceae</taxon>
        <taxon>Brevibacillus</taxon>
    </lineage>
</organism>
<accession>A0A938Y0N2</accession>
<keyword evidence="9" id="KW-1185">Reference proteome</keyword>
<dbReference type="InterPro" id="IPR001320">
    <property type="entry name" value="Iontro_rcpt_C"/>
</dbReference>
<reference evidence="8" key="1">
    <citation type="submission" date="2021-01" db="EMBL/GenBank/DDBJ databases">
        <title>Genomic Encyclopedia of Type Strains, Phase IV (KMG-IV): sequencing the most valuable type-strain genomes for metagenomic binning, comparative biology and taxonomic classification.</title>
        <authorList>
            <person name="Goeker M."/>
        </authorList>
    </citation>
    <scope>NUCLEOTIDE SEQUENCE</scope>
    <source>
        <strain evidence="8">DSM 25523</strain>
    </source>
</reference>
<dbReference type="SMART" id="SM00062">
    <property type="entry name" value="PBPb"/>
    <property type="match status" value="1"/>
</dbReference>
<feature type="domain" description="Solute-binding protein family 3/N-terminal" evidence="6">
    <location>
        <begin position="53"/>
        <end position="273"/>
    </location>
</feature>
<dbReference type="Proteomes" id="UP000717624">
    <property type="component" value="Unassembled WGS sequence"/>
</dbReference>
<comment type="similarity">
    <text evidence="2 4">Belongs to the bacterial solute-binding protein 3 family.</text>
</comment>
<dbReference type="InterPro" id="IPR018313">
    <property type="entry name" value="SBP_3_CS"/>
</dbReference>
<feature type="chain" id="PRO_5039321829" evidence="5">
    <location>
        <begin position="23"/>
        <end position="274"/>
    </location>
</feature>
<evidence type="ECO:0000256" key="5">
    <source>
        <dbReference type="SAM" id="SignalP"/>
    </source>
</evidence>
<dbReference type="GO" id="GO:0030313">
    <property type="term" value="C:cell envelope"/>
    <property type="evidence" value="ECO:0007669"/>
    <property type="project" value="UniProtKB-SubCell"/>
</dbReference>
<evidence type="ECO:0000259" key="6">
    <source>
        <dbReference type="SMART" id="SM00062"/>
    </source>
</evidence>
<dbReference type="PANTHER" id="PTHR35936">
    <property type="entry name" value="MEMBRANE-BOUND LYTIC MUREIN TRANSGLYCOSYLASE F"/>
    <property type="match status" value="1"/>
</dbReference>
<comment type="subcellular location">
    <subcellularLocation>
        <location evidence="1">Cell envelope</location>
    </subcellularLocation>
</comment>
<evidence type="ECO:0000313" key="9">
    <source>
        <dbReference type="Proteomes" id="UP000717624"/>
    </source>
</evidence>
<dbReference type="RefSeq" id="WP_204517126.1">
    <property type="nucleotide sequence ID" value="NZ_BAABIN010000015.1"/>
</dbReference>
<evidence type="ECO:0000256" key="2">
    <source>
        <dbReference type="ARBA" id="ARBA00010333"/>
    </source>
</evidence>
<comment type="caution">
    <text evidence="8">The sequence shown here is derived from an EMBL/GenBank/DDBJ whole genome shotgun (WGS) entry which is preliminary data.</text>
</comment>
<keyword evidence="3 5" id="KW-0732">Signal</keyword>
<dbReference type="EMBL" id="JAFBEB010000002">
    <property type="protein sequence ID" value="MBM7589407.1"/>
    <property type="molecule type" value="Genomic_DNA"/>
</dbReference>
<evidence type="ECO:0000256" key="3">
    <source>
        <dbReference type="ARBA" id="ARBA00022729"/>
    </source>
</evidence>
<dbReference type="SMART" id="SM00079">
    <property type="entry name" value="PBPe"/>
    <property type="match status" value="1"/>
</dbReference>
<dbReference type="SUPFAM" id="SSF53850">
    <property type="entry name" value="Periplasmic binding protein-like II"/>
    <property type="match status" value="1"/>
</dbReference>
<dbReference type="GO" id="GO:0016020">
    <property type="term" value="C:membrane"/>
    <property type="evidence" value="ECO:0007669"/>
    <property type="project" value="InterPro"/>
</dbReference>
<name>A0A938Y0N2_9BACL</name>
<dbReference type="GO" id="GO:0015276">
    <property type="term" value="F:ligand-gated monoatomic ion channel activity"/>
    <property type="evidence" value="ECO:0007669"/>
    <property type="project" value="InterPro"/>
</dbReference>
<dbReference type="PROSITE" id="PS51257">
    <property type="entry name" value="PROKAR_LIPOPROTEIN"/>
    <property type="match status" value="1"/>
</dbReference>
<evidence type="ECO:0000256" key="4">
    <source>
        <dbReference type="RuleBase" id="RU003744"/>
    </source>
</evidence>
<feature type="domain" description="Ionotropic glutamate receptor C-terminal" evidence="7">
    <location>
        <begin position="53"/>
        <end position="274"/>
    </location>
</feature>